<reference evidence="3" key="1">
    <citation type="submission" date="2017-01" db="EMBL/GenBank/DDBJ databases">
        <authorList>
            <person name="Varghese N."/>
            <person name="Submissions S."/>
        </authorList>
    </citation>
    <scope>NUCLEOTIDE SEQUENCE [LARGE SCALE GENOMIC DNA]</scope>
    <source>
        <strain evidence="3">DSM 16176</strain>
    </source>
</reference>
<dbReference type="OrthoDB" id="2376524at2"/>
<evidence type="ECO:0000313" key="2">
    <source>
        <dbReference type="EMBL" id="SIS96756.1"/>
    </source>
</evidence>
<sequence length="288" mass="30878">MNGFTAGDGMWAWRAQSALEEARGALALGLYARAKRAAARAIALGSRPSSAYALFARACAGDGRWSEADRALAVGWQRADRVEDAFALLRTAGDVYYRRGHFAAAALSWQRALMLCPDWPGGWYRLGCACACAGAFDAAAVAFRECDGADGDCRLLAAWCAHLAGMPRQAKRDLHLAARRGVTDEVMARALGALAFALGQDVLAAAWAKSCAADTRFVPIAFEIWSLLAWRDGRVREAACLAKKAVTAGGRRHAPVFLATEFSRHGAEAHERTDGPSSTMGLEDERTN</sequence>
<dbReference type="AlphaFoldDB" id="A0A1N7NEN5"/>
<evidence type="ECO:0008006" key="4">
    <source>
        <dbReference type="Google" id="ProtNLM"/>
    </source>
</evidence>
<dbReference type="InterPro" id="IPR011990">
    <property type="entry name" value="TPR-like_helical_dom_sf"/>
</dbReference>
<gene>
    <name evidence="2" type="ORF">SAMN05421799_10864</name>
</gene>
<dbReference type="RefSeq" id="WP_076347676.1">
    <property type="nucleotide sequence ID" value="NZ_FTOO01000008.1"/>
</dbReference>
<organism evidence="2 3">
    <name type="scientific">Alicyclobacillus vulcanalis</name>
    <dbReference type="NCBI Taxonomy" id="252246"/>
    <lineage>
        <taxon>Bacteria</taxon>
        <taxon>Bacillati</taxon>
        <taxon>Bacillota</taxon>
        <taxon>Bacilli</taxon>
        <taxon>Bacillales</taxon>
        <taxon>Alicyclobacillaceae</taxon>
        <taxon>Alicyclobacillus</taxon>
    </lineage>
</organism>
<feature type="compositionally biased region" description="Basic and acidic residues" evidence="1">
    <location>
        <begin position="265"/>
        <end position="274"/>
    </location>
</feature>
<keyword evidence="3" id="KW-1185">Reference proteome</keyword>
<name>A0A1N7NEN5_9BACL</name>
<proteinExistence type="predicted"/>
<dbReference type="STRING" id="252246.SAMN05421799_10864"/>
<feature type="region of interest" description="Disordered" evidence="1">
    <location>
        <begin position="265"/>
        <end position="288"/>
    </location>
</feature>
<protein>
    <recommendedName>
        <fullName evidence="4">Tetratricopeptide repeat-containing protein</fullName>
    </recommendedName>
</protein>
<dbReference type="EMBL" id="FTOO01000008">
    <property type="protein sequence ID" value="SIS96756.1"/>
    <property type="molecule type" value="Genomic_DNA"/>
</dbReference>
<evidence type="ECO:0000313" key="3">
    <source>
        <dbReference type="Proteomes" id="UP000186156"/>
    </source>
</evidence>
<dbReference type="SUPFAM" id="SSF48452">
    <property type="entry name" value="TPR-like"/>
    <property type="match status" value="1"/>
</dbReference>
<dbReference type="Gene3D" id="1.25.40.10">
    <property type="entry name" value="Tetratricopeptide repeat domain"/>
    <property type="match status" value="1"/>
</dbReference>
<evidence type="ECO:0000256" key="1">
    <source>
        <dbReference type="SAM" id="MobiDB-lite"/>
    </source>
</evidence>
<accession>A0A1N7NEN5</accession>
<dbReference type="Proteomes" id="UP000186156">
    <property type="component" value="Unassembled WGS sequence"/>
</dbReference>